<dbReference type="PANTHER" id="PTHR11795">
    <property type="entry name" value="BRANCHED-CHAIN AMINO ACID TRANSPORT SYSTEM PERMEASE PROTEIN LIVH"/>
    <property type="match status" value="1"/>
</dbReference>
<protein>
    <submittedName>
        <fullName evidence="11">Branched-chain amino acid ABC transporter permease</fullName>
    </submittedName>
</protein>
<dbReference type="EMBL" id="JAHHZF010000006">
    <property type="protein sequence ID" value="MBT9290359.1"/>
    <property type="molecule type" value="Genomic_DNA"/>
</dbReference>
<dbReference type="GO" id="GO:0006865">
    <property type="term" value="P:amino acid transport"/>
    <property type="evidence" value="ECO:0007669"/>
    <property type="project" value="UniProtKB-KW"/>
</dbReference>
<organism evidence="11 12">
    <name type="scientific">Prosthecodimorpha staleyi</name>
    <dbReference type="NCBI Taxonomy" id="2840188"/>
    <lineage>
        <taxon>Bacteria</taxon>
        <taxon>Pseudomonadati</taxon>
        <taxon>Pseudomonadota</taxon>
        <taxon>Alphaproteobacteria</taxon>
        <taxon>Hyphomicrobiales</taxon>
        <taxon>Ancalomicrobiaceae</taxon>
        <taxon>Prosthecodimorpha</taxon>
    </lineage>
</organism>
<dbReference type="PANTHER" id="PTHR11795:SF442">
    <property type="entry name" value="ABC TRANSPORTER ATP-BINDING PROTEIN"/>
    <property type="match status" value="1"/>
</dbReference>
<comment type="subcellular location">
    <subcellularLocation>
        <location evidence="1">Cell membrane</location>
        <topology evidence="1">Multi-pass membrane protein</topology>
    </subcellularLocation>
</comment>
<keyword evidence="3" id="KW-1003">Cell membrane</keyword>
<feature type="transmembrane region" description="Helical" evidence="10">
    <location>
        <begin position="89"/>
        <end position="109"/>
    </location>
</feature>
<evidence type="ECO:0000256" key="3">
    <source>
        <dbReference type="ARBA" id="ARBA00022475"/>
    </source>
</evidence>
<dbReference type="Proteomes" id="UP000766595">
    <property type="component" value="Unassembled WGS sequence"/>
</dbReference>
<proteinExistence type="inferred from homology"/>
<feature type="transmembrane region" description="Helical" evidence="10">
    <location>
        <begin position="200"/>
        <end position="219"/>
    </location>
</feature>
<comment type="similarity">
    <text evidence="8">Belongs to the binding-protein-dependent transport system permease family. LivHM subfamily.</text>
</comment>
<evidence type="ECO:0000256" key="1">
    <source>
        <dbReference type="ARBA" id="ARBA00004651"/>
    </source>
</evidence>
<dbReference type="GO" id="GO:0005886">
    <property type="term" value="C:plasma membrane"/>
    <property type="evidence" value="ECO:0007669"/>
    <property type="project" value="UniProtKB-SubCell"/>
</dbReference>
<gene>
    <name evidence="11" type="ORF">KL771_12875</name>
</gene>
<evidence type="ECO:0000256" key="10">
    <source>
        <dbReference type="SAM" id="Phobius"/>
    </source>
</evidence>
<dbReference type="AlphaFoldDB" id="A0A947GIV5"/>
<evidence type="ECO:0000256" key="2">
    <source>
        <dbReference type="ARBA" id="ARBA00022448"/>
    </source>
</evidence>
<feature type="transmembrane region" description="Helical" evidence="10">
    <location>
        <begin position="52"/>
        <end position="77"/>
    </location>
</feature>
<feature type="transmembrane region" description="Helical" evidence="10">
    <location>
        <begin position="115"/>
        <end position="139"/>
    </location>
</feature>
<accession>A0A947GIV5</accession>
<dbReference type="Pfam" id="PF02653">
    <property type="entry name" value="BPD_transp_2"/>
    <property type="match status" value="1"/>
</dbReference>
<feature type="transmembrane region" description="Helical" evidence="10">
    <location>
        <begin position="248"/>
        <end position="270"/>
    </location>
</feature>
<feature type="region of interest" description="Disordered" evidence="9">
    <location>
        <begin position="1"/>
        <end position="22"/>
    </location>
</feature>
<keyword evidence="4 10" id="KW-0812">Transmembrane</keyword>
<evidence type="ECO:0000256" key="9">
    <source>
        <dbReference type="SAM" id="MobiDB-lite"/>
    </source>
</evidence>
<evidence type="ECO:0000313" key="11">
    <source>
        <dbReference type="EMBL" id="MBT9290359.1"/>
    </source>
</evidence>
<keyword evidence="7 10" id="KW-0472">Membrane</keyword>
<dbReference type="CDD" id="cd06582">
    <property type="entry name" value="TM_PBP1_LivH_like"/>
    <property type="match status" value="1"/>
</dbReference>
<evidence type="ECO:0000256" key="6">
    <source>
        <dbReference type="ARBA" id="ARBA00022989"/>
    </source>
</evidence>
<sequence>MSETLSDPTAAAPASSAPAEPIPRLPHDRLPLLILPVIAAVSFLLIGDPTTWITLTLAGLAMGMMIFVIASGLTLVFGLMDVLNFGHGAFISIGAYLAMTALIPLAGWVQVDNLALNLAALGLAAGVAMAGTAALGYAFERVIVMPVYGQHLKQILVTMGGLIIAEQMIHVVWGGEQKSMALPAGLRGAVLFGDVAVEKFRLVAVGVGLVVFLGMVLVLNRTRLGLLIRAGVENVEMVEALGYRVKRLFVMVFAAGSALAGLGGTLWAFYRETMTAALGSEVMVMVFIVIIIGGLGSVGGCFLGALLVALTANYVGFLAPKIALASNILLMAGILLWRPSGLYPVAKR</sequence>
<keyword evidence="12" id="KW-1185">Reference proteome</keyword>
<dbReference type="InterPro" id="IPR001851">
    <property type="entry name" value="ABC_transp_permease"/>
</dbReference>
<evidence type="ECO:0000256" key="8">
    <source>
        <dbReference type="ARBA" id="ARBA00037998"/>
    </source>
</evidence>
<reference evidence="11 12" key="1">
    <citation type="submission" date="2021-06" db="EMBL/GenBank/DDBJ databases">
        <authorList>
            <person name="Grouzdev D.S."/>
            <person name="Koziaeva V."/>
        </authorList>
    </citation>
    <scope>NUCLEOTIDE SEQUENCE [LARGE SCALE GENOMIC DNA]</scope>
    <source>
        <strain evidence="11 12">22</strain>
    </source>
</reference>
<keyword evidence="6 10" id="KW-1133">Transmembrane helix</keyword>
<feature type="transmembrane region" description="Helical" evidence="10">
    <location>
        <begin position="151"/>
        <end position="173"/>
    </location>
</feature>
<keyword evidence="5" id="KW-0029">Amino-acid transport</keyword>
<feature type="transmembrane region" description="Helical" evidence="10">
    <location>
        <begin position="322"/>
        <end position="340"/>
    </location>
</feature>
<keyword evidence="2" id="KW-0813">Transport</keyword>
<evidence type="ECO:0000256" key="5">
    <source>
        <dbReference type="ARBA" id="ARBA00022970"/>
    </source>
</evidence>
<feature type="transmembrane region" description="Helical" evidence="10">
    <location>
        <begin position="282"/>
        <end position="310"/>
    </location>
</feature>
<evidence type="ECO:0000313" key="12">
    <source>
        <dbReference type="Proteomes" id="UP000766595"/>
    </source>
</evidence>
<evidence type="ECO:0000256" key="7">
    <source>
        <dbReference type="ARBA" id="ARBA00023136"/>
    </source>
</evidence>
<evidence type="ECO:0000256" key="4">
    <source>
        <dbReference type="ARBA" id="ARBA00022692"/>
    </source>
</evidence>
<dbReference type="RefSeq" id="WP_261968965.1">
    <property type="nucleotide sequence ID" value="NZ_JAHHZF010000006.1"/>
</dbReference>
<dbReference type="GO" id="GO:0022857">
    <property type="term" value="F:transmembrane transporter activity"/>
    <property type="evidence" value="ECO:0007669"/>
    <property type="project" value="InterPro"/>
</dbReference>
<comment type="caution">
    <text evidence="11">The sequence shown here is derived from an EMBL/GenBank/DDBJ whole genome shotgun (WGS) entry which is preliminary data.</text>
</comment>
<dbReference type="InterPro" id="IPR052157">
    <property type="entry name" value="BCAA_transport_permease"/>
</dbReference>
<name>A0A947GIV5_9HYPH</name>
<feature type="compositionally biased region" description="Low complexity" evidence="9">
    <location>
        <begin position="10"/>
        <end position="19"/>
    </location>
</feature>
<feature type="transmembrane region" description="Helical" evidence="10">
    <location>
        <begin position="30"/>
        <end position="46"/>
    </location>
</feature>